<dbReference type="Gene3D" id="2.30.39.10">
    <property type="entry name" value="Alpha-1-antitrypsin, domain 1"/>
    <property type="match status" value="1"/>
</dbReference>
<keyword evidence="3" id="KW-0325">Glycoprotein</keyword>
<accession>A0A8C0MU33</accession>
<evidence type="ECO:0000256" key="4">
    <source>
        <dbReference type="RuleBase" id="RU000411"/>
    </source>
</evidence>
<dbReference type="FunFam" id="3.30.497.10:FF:000001">
    <property type="entry name" value="Serine protease inhibitor"/>
    <property type="match status" value="1"/>
</dbReference>
<sequence>MRDTERKRQRHRQREKQAPWGEPNVGLDPRTLGSGPELKADCSTTEPPGCPYTCPHSIENRVGHCKVSDSGARGSAYLPSVVLSSLTDLLHSKMACSFYRLFLIVSISAPIYCVPPPRAPSKGSPCMSSTRSTAASQLSSSNTDFAFRLYQRLILKTPDQNVFFSPLSVSACLAMLSLGARSATKTQILQGLGFNLTHLPESSIHQAFQHLLHSLRVPGKDLDLRMGSVLFIKKELWLQTNFLDDVKRLYESKVFSTDFSSSSTAREKINSYVEKETKGKVVNLIQSLEPLTVMVLVNHIFFKGKWEKPFEVEHTTEEDFHVDEHTTVKVPMMSRLGMFDIQHCATLSSWVLLMEYVGNATAFFILPDEGKMQHLESKLTKEVLAKFLEKRYARSASLRLPKLSISGTYDLKSVLSKMGITKVFSAEADLSGITEEGPLMLSKVSCCQVSKDTAHRGSGGRDRGTQAHLQTEVPQEGRWSHFKQECGQVTLEEVASRASGILGISSVLVSLTLCVIFGQGLPSFEPPWTRIYKDRLGLRDFKGLLSPVSVTPGAIGQPLESELTRDFT</sequence>
<dbReference type="InterPro" id="IPR023796">
    <property type="entry name" value="Serpin_dom"/>
</dbReference>
<evidence type="ECO:0000256" key="5">
    <source>
        <dbReference type="SAM" id="MobiDB-lite"/>
    </source>
</evidence>
<organism evidence="7 8">
    <name type="scientific">Canis lupus familiaris</name>
    <name type="common">Dog</name>
    <name type="synonym">Canis familiaris</name>
    <dbReference type="NCBI Taxonomy" id="9615"/>
    <lineage>
        <taxon>Eukaryota</taxon>
        <taxon>Metazoa</taxon>
        <taxon>Chordata</taxon>
        <taxon>Craniata</taxon>
        <taxon>Vertebrata</taxon>
        <taxon>Euteleostomi</taxon>
        <taxon>Mammalia</taxon>
        <taxon>Eutheria</taxon>
        <taxon>Laurasiatheria</taxon>
        <taxon>Carnivora</taxon>
        <taxon>Caniformia</taxon>
        <taxon>Canidae</taxon>
        <taxon>Canis</taxon>
    </lineage>
</organism>
<name>A0A8C0MU33_CANLF</name>
<dbReference type="FunFam" id="2.30.39.10:FF:000003">
    <property type="entry name" value="alpha-1-antitrypsin isoform X1"/>
    <property type="match status" value="1"/>
</dbReference>
<evidence type="ECO:0000313" key="7">
    <source>
        <dbReference type="Ensembl" id="ENSCAFP00030016850.1"/>
    </source>
</evidence>
<evidence type="ECO:0000259" key="6">
    <source>
        <dbReference type="SMART" id="SM00093"/>
    </source>
</evidence>
<comment type="similarity">
    <text evidence="1 4">Belongs to the serpin family.</text>
</comment>
<evidence type="ECO:0000256" key="1">
    <source>
        <dbReference type="ARBA" id="ARBA00009500"/>
    </source>
</evidence>
<evidence type="ECO:0000313" key="8">
    <source>
        <dbReference type="Proteomes" id="UP000694429"/>
    </source>
</evidence>
<dbReference type="Gene3D" id="3.30.497.10">
    <property type="entry name" value="Antithrombin, subunit I, domain 2"/>
    <property type="match status" value="1"/>
</dbReference>
<dbReference type="Pfam" id="PF00079">
    <property type="entry name" value="Serpin"/>
    <property type="match status" value="1"/>
</dbReference>
<protein>
    <submittedName>
        <fullName evidence="7">Serpin family A member 11</fullName>
    </submittedName>
</protein>
<dbReference type="InterPro" id="IPR042185">
    <property type="entry name" value="Serpin_sf_2"/>
</dbReference>
<dbReference type="AlphaFoldDB" id="A0A8C0MU33"/>
<dbReference type="PANTHER" id="PTHR11461:SF40">
    <property type="entry name" value="SERPIN A9"/>
    <property type="match status" value="1"/>
</dbReference>
<dbReference type="Proteomes" id="UP000694429">
    <property type="component" value="Chromosome 8"/>
</dbReference>
<dbReference type="InterPro" id="IPR036186">
    <property type="entry name" value="Serpin_sf"/>
</dbReference>
<dbReference type="InterPro" id="IPR042178">
    <property type="entry name" value="Serpin_sf_1"/>
</dbReference>
<reference evidence="7" key="1">
    <citation type="submission" date="2019-03" db="EMBL/GenBank/DDBJ databases">
        <authorList>
            <person name="Warren W.C."/>
            <person name="Johnson G.S."/>
        </authorList>
    </citation>
    <scope>NUCLEOTIDE SEQUENCE [LARGE SCALE GENOMIC DNA]</scope>
    <source>
        <strain evidence="7">Basenji</strain>
    </source>
</reference>
<feature type="region of interest" description="Disordered" evidence="5">
    <location>
        <begin position="1"/>
        <end position="40"/>
    </location>
</feature>
<dbReference type="SUPFAM" id="SSF56574">
    <property type="entry name" value="Serpins"/>
    <property type="match status" value="1"/>
</dbReference>
<dbReference type="GO" id="GO:0005615">
    <property type="term" value="C:extracellular space"/>
    <property type="evidence" value="ECO:0007669"/>
    <property type="project" value="InterPro"/>
</dbReference>
<dbReference type="SMART" id="SM00093">
    <property type="entry name" value="SERPIN"/>
    <property type="match status" value="1"/>
</dbReference>
<evidence type="ECO:0000256" key="2">
    <source>
        <dbReference type="ARBA" id="ARBA00022729"/>
    </source>
</evidence>
<dbReference type="PANTHER" id="PTHR11461">
    <property type="entry name" value="SERINE PROTEASE INHIBITOR, SERPIN"/>
    <property type="match status" value="1"/>
</dbReference>
<dbReference type="InterPro" id="IPR000215">
    <property type="entry name" value="Serpin_fam"/>
</dbReference>
<proteinExistence type="inferred from homology"/>
<dbReference type="Ensembl" id="ENSCAFT00030019318.1">
    <property type="protein sequence ID" value="ENSCAFP00030016850.1"/>
    <property type="gene ID" value="ENSCAFG00030010311.1"/>
</dbReference>
<feature type="domain" description="Serpin" evidence="6">
    <location>
        <begin position="147"/>
        <end position="492"/>
    </location>
</feature>
<keyword evidence="2" id="KW-0732">Signal</keyword>
<evidence type="ECO:0000256" key="3">
    <source>
        <dbReference type="ARBA" id="ARBA00023180"/>
    </source>
</evidence>
<dbReference type="GO" id="GO:0004867">
    <property type="term" value="F:serine-type endopeptidase inhibitor activity"/>
    <property type="evidence" value="ECO:0007669"/>
    <property type="project" value="InterPro"/>
</dbReference>
<reference evidence="7" key="2">
    <citation type="submission" date="2025-08" db="UniProtKB">
        <authorList>
            <consortium name="Ensembl"/>
        </authorList>
    </citation>
    <scope>IDENTIFICATION</scope>
</reference>